<sequence>MLHKGMLSTKAGKIMEIAVSCRSHAIFTVLLKQRATTPSKVVGQGAPVQRRHRHEQDAPRPRQCDQRAHRLAMRTKWLQHSLGDTARRSCSFAFTLAPQHQPNPSTSSSVRRTCNKVVINHTNDANDARPTLMTTTESQLRVQVERRLLERDALQAEQLVQFQNSNDPQAQREADGTTAHRRPRRFHTRCDVPFYMEMPSASRKPWTIWLWELAYHT</sequence>
<gene>
    <name evidence="2" type="ORF">H310_13313</name>
</gene>
<reference evidence="2" key="1">
    <citation type="submission" date="2013-12" db="EMBL/GenBank/DDBJ databases">
        <title>The Genome Sequence of Aphanomyces invadans NJM9701.</title>
        <authorList>
            <consortium name="The Broad Institute Genomics Platform"/>
            <person name="Russ C."/>
            <person name="Tyler B."/>
            <person name="van West P."/>
            <person name="Dieguez-Uribeondo J."/>
            <person name="Young S.K."/>
            <person name="Zeng Q."/>
            <person name="Gargeya S."/>
            <person name="Fitzgerald M."/>
            <person name="Abouelleil A."/>
            <person name="Alvarado L."/>
            <person name="Chapman S.B."/>
            <person name="Gainer-Dewar J."/>
            <person name="Goldberg J."/>
            <person name="Griggs A."/>
            <person name="Gujja S."/>
            <person name="Hansen M."/>
            <person name="Howarth C."/>
            <person name="Imamovic A."/>
            <person name="Ireland A."/>
            <person name="Larimer J."/>
            <person name="McCowan C."/>
            <person name="Murphy C."/>
            <person name="Pearson M."/>
            <person name="Poon T.W."/>
            <person name="Priest M."/>
            <person name="Roberts A."/>
            <person name="Saif S."/>
            <person name="Shea T."/>
            <person name="Sykes S."/>
            <person name="Wortman J."/>
            <person name="Nusbaum C."/>
            <person name="Birren B."/>
        </authorList>
    </citation>
    <scope>NUCLEOTIDE SEQUENCE [LARGE SCALE GENOMIC DNA]</scope>
    <source>
        <strain evidence="2">NJM9701</strain>
    </source>
</reference>
<evidence type="ECO:0000313" key="2">
    <source>
        <dbReference type="EMBL" id="ETV92436.1"/>
    </source>
</evidence>
<dbReference type="RefSeq" id="XP_008878987.1">
    <property type="nucleotide sequence ID" value="XM_008880765.1"/>
</dbReference>
<dbReference type="AlphaFoldDB" id="A0A024TFT6"/>
<organism evidence="2">
    <name type="scientific">Aphanomyces invadans</name>
    <dbReference type="NCBI Taxonomy" id="157072"/>
    <lineage>
        <taxon>Eukaryota</taxon>
        <taxon>Sar</taxon>
        <taxon>Stramenopiles</taxon>
        <taxon>Oomycota</taxon>
        <taxon>Saprolegniomycetes</taxon>
        <taxon>Saprolegniales</taxon>
        <taxon>Verrucalvaceae</taxon>
        <taxon>Aphanomyces</taxon>
    </lineage>
</organism>
<protein>
    <submittedName>
        <fullName evidence="2">Uncharacterized protein</fullName>
    </submittedName>
</protein>
<dbReference type="EMBL" id="KI914000">
    <property type="protein sequence ID" value="ETV92436.1"/>
    <property type="molecule type" value="Genomic_DNA"/>
</dbReference>
<feature type="compositionally biased region" description="Basic and acidic residues" evidence="1">
    <location>
        <begin position="54"/>
        <end position="63"/>
    </location>
</feature>
<feature type="region of interest" description="Disordered" evidence="1">
    <location>
        <begin position="162"/>
        <end position="184"/>
    </location>
</feature>
<dbReference type="VEuPathDB" id="FungiDB:H310_13313"/>
<accession>A0A024TFT6</accession>
<evidence type="ECO:0000256" key="1">
    <source>
        <dbReference type="SAM" id="MobiDB-lite"/>
    </source>
</evidence>
<name>A0A024TFT6_9STRA</name>
<proteinExistence type="predicted"/>
<dbReference type="GeneID" id="20090363"/>
<feature type="region of interest" description="Disordered" evidence="1">
    <location>
        <begin position="40"/>
        <end position="63"/>
    </location>
</feature>